<keyword evidence="2" id="KW-1185">Reference proteome</keyword>
<sequence>MKKMIEIFKNPIFLKLFFANFTSHMGSVIGLTAFMFYLLDRFSEQPVYASITEMMYSLPTLLVFFLVGVFADRLDRQKIAYHCDTISSILTLLLFGAIFIGWLPLIFTVLFLRSGVQKFFFPAEQGILQGVLSKDDYSTAAGLNQMVMSLFMLLGNAVAIFVYWTAGIYGALAVDFVTFVISAILIRKCVIPEEVRLPNGKHSWKDLNIQSVAKDFTAGMKYILNHKLLLSLIGGFVVFGIVNGGFSVIPIFILKYKLAPDSYEEYSILLGVAFGAGVLIGSIFSSMLTQKFKFHVLIVAGLVISGTFIIAASFAPTTWLFLMIIFIAALGLPLVNIAIGGWMPSIIDPKMMGRVQGWINPLMMLSQSITLGVIAMTFPSVITVEMLYWLVGGCLLIVAVFYTIILPKYVKEEEPHSAVLNS</sequence>
<organism evidence="1 2">
    <name type="scientific">Rossellomorea vietnamensis</name>
    <dbReference type="NCBI Taxonomy" id="218284"/>
    <lineage>
        <taxon>Bacteria</taxon>
        <taxon>Bacillati</taxon>
        <taxon>Bacillota</taxon>
        <taxon>Bacilli</taxon>
        <taxon>Bacillales</taxon>
        <taxon>Bacillaceae</taxon>
        <taxon>Rossellomorea</taxon>
    </lineage>
</organism>
<accession>A0ACD4CB61</accession>
<dbReference type="EMBL" id="CP104558">
    <property type="protein sequence ID" value="UXH45885.1"/>
    <property type="molecule type" value="Genomic_DNA"/>
</dbReference>
<gene>
    <name evidence="1" type="ORF">N5C46_07410</name>
</gene>
<name>A0ACD4CB61_9BACI</name>
<evidence type="ECO:0000313" key="2">
    <source>
        <dbReference type="Proteomes" id="UP001064027"/>
    </source>
</evidence>
<evidence type="ECO:0000313" key="1">
    <source>
        <dbReference type="EMBL" id="UXH45885.1"/>
    </source>
</evidence>
<protein>
    <submittedName>
        <fullName evidence="1">MFS transporter</fullName>
    </submittedName>
</protein>
<reference evidence="1" key="1">
    <citation type="submission" date="2022-09" db="EMBL/GenBank/DDBJ databases">
        <title>Complete genome sequence of Rossellomorea vietnamensis strain RL-WG62, a newly isolated PGPR with the potential for plant salinity stress alleviation.</title>
        <authorList>
            <person name="Ren L."/>
            <person name="Wang G."/>
            <person name="Hu H."/>
        </authorList>
    </citation>
    <scope>NUCLEOTIDE SEQUENCE</scope>
    <source>
        <strain evidence="1">RL-WG62</strain>
    </source>
</reference>
<dbReference type="Proteomes" id="UP001064027">
    <property type="component" value="Chromosome"/>
</dbReference>
<proteinExistence type="predicted"/>